<comment type="caution">
    <text evidence="1">The sequence shown here is derived from an EMBL/GenBank/DDBJ whole genome shotgun (WGS) entry which is preliminary data.</text>
</comment>
<organism evidence="1 2">
    <name type="scientific">Streptomyces paromomycinus</name>
    <name type="common">Streptomyces rimosus subsp. paromomycinus</name>
    <dbReference type="NCBI Taxonomy" id="92743"/>
    <lineage>
        <taxon>Bacteria</taxon>
        <taxon>Bacillati</taxon>
        <taxon>Actinomycetota</taxon>
        <taxon>Actinomycetes</taxon>
        <taxon>Kitasatosporales</taxon>
        <taxon>Streptomycetaceae</taxon>
        <taxon>Streptomyces</taxon>
    </lineage>
</organism>
<dbReference type="RefSeq" id="WP_125051715.1">
    <property type="nucleotide sequence ID" value="NZ_BHZD01000001.1"/>
</dbReference>
<dbReference type="AlphaFoldDB" id="A0A401VVF4"/>
<evidence type="ECO:0000313" key="2">
    <source>
        <dbReference type="Proteomes" id="UP000286746"/>
    </source>
</evidence>
<reference evidence="1 2" key="1">
    <citation type="submission" date="2018-11" db="EMBL/GenBank/DDBJ databases">
        <title>Whole genome sequence of Streptomyces paromomycinus NBRC 15454(T).</title>
        <authorList>
            <person name="Komaki H."/>
            <person name="Tamura T."/>
        </authorList>
    </citation>
    <scope>NUCLEOTIDE SEQUENCE [LARGE SCALE GENOMIC DNA]</scope>
    <source>
        <strain evidence="1 2">NBRC 15454</strain>
    </source>
</reference>
<name>A0A401VVF4_STREY</name>
<dbReference type="Proteomes" id="UP000286746">
    <property type="component" value="Unassembled WGS sequence"/>
</dbReference>
<proteinExistence type="predicted"/>
<accession>A0A401VVF4</accession>
<protein>
    <submittedName>
        <fullName evidence="1">Uncharacterized protein</fullName>
    </submittedName>
</protein>
<gene>
    <name evidence="1" type="ORF">GKJPGBOP_00692</name>
</gene>
<keyword evidence="2" id="KW-1185">Reference proteome</keyword>
<dbReference type="SUPFAM" id="SSF52540">
    <property type="entry name" value="P-loop containing nucleoside triphosphate hydrolases"/>
    <property type="match status" value="1"/>
</dbReference>
<evidence type="ECO:0000313" key="1">
    <source>
        <dbReference type="EMBL" id="GCD41039.1"/>
    </source>
</evidence>
<dbReference type="EMBL" id="BHZD01000001">
    <property type="protein sequence ID" value="GCD41039.1"/>
    <property type="molecule type" value="Genomic_DNA"/>
</dbReference>
<dbReference type="InterPro" id="IPR027417">
    <property type="entry name" value="P-loop_NTPase"/>
</dbReference>
<sequence length="678" mass="73746">MQSRRDLMIREFVGRRLVRARGEHTRHPALLLLGPRGSGKTTLAGRLEAWGRRAPTAALDLSALDDGVHHPVDVLARIAFQLNARRPDFPPLALPSFAVLLMALSAEADPESRDAALGQMREALRTGRAEDHSLAVLRDLVTSVGVPMGLPGWSAAVVPLIQGWQRARVWWGVHRRAGRVPRGGSRPQVPADALVELNQHFRHGTAAQRERAESVLLQAFLADLQGAYTRHSGDRTRTLRCLVLLDNADSELGDAFLQALVEARAAAGPEHQDPLVIVASARRAPEVLRQLEQGPRPLGSYLSCWQPPEQEDGPESFVPRTVARPGGGARLEVAQLRPLDRAEVQEQAGPYVKRMPQAALAGITHPVAWLGRTVHELTRGHPAATSAVLAALEDFAPDVPCGHRLRRVLAPEGPHSVADELLELLLQDLPRELAEGALPHAAAAVTLGQAASAADLWRQADAPPRLLRGLAHDDRHAERITFDGQPHSALPAMVRTLLLGRLSLATAPADARVPWVRTHEILRDAAESGRAGAYHRLAAGDVQGAAAYLHERFLDVCGGGGSAQAWCAELSFIQRAPRRWEADTLERTPGAEFQHRLARAQSPPDQLMVTRLLVAGWITTHPASDPCASLWSDPLGDPVAELYPKIADALQTLSGRLGDETDHDVLWQRAAAYERKPW</sequence>